<evidence type="ECO:0000256" key="2">
    <source>
        <dbReference type="ARBA" id="ARBA00004651"/>
    </source>
</evidence>
<comment type="catalytic activity">
    <reaction evidence="1">
        <text>ATP + protein L-histidine = ADP + protein N-phospho-L-histidine.</text>
        <dbReference type="EC" id="2.7.13.3"/>
    </reaction>
</comment>
<accession>A0A1W2DF11</accession>
<feature type="transmembrane region" description="Helical" evidence="12">
    <location>
        <begin position="251"/>
        <end position="273"/>
    </location>
</feature>
<keyword evidence="11 12" id="KW-0472">Membrane</keyword>
<evidence type="ECO:0000256" key="10">
    <source>
        <dbReference type="ARBA" id="ARBA00023012"/>
    </source>
</evidence>
<organism evidence="14 15">
    <name type="scientific">Fulvimarina manganoxydans</name>
    <dbReference type="NCBI Taxonomy" id="937218"/>
    <lineage>
        <taxon>Bacteria</taxon>
        <taxon>Pseudomonadati</taxon>
        <taxon>Pseudomonadota</taxon>
        <taxon>Alphaproteobacteria</taxon>
        <taxon>Hyphomicrobiales</taxon>
        <taxon>Aurantimonadaceae</taxon>
        <taxon>Fulvimarina</taxon>
    </lineage>
</organism>
<evidence type="ECO:0000256" key="9">
    <source>
        <dbReference type="ARBA" id="ARBA00022989"/>
    </source>
</evidence>
<feature type="transmembrane region" description="Helical" evidence="12">
    <location>
        <begin position="125"/>
        <end position="149"/>
    </location>
</feature>
<dbReference type="InterPro" id="IPR036890">
    <property type="entry name" value="HATPase_C_sf"/>
</dbReference>
<dbReference type="SMART" id="SM00387">
    <property type="entry name" value="HATPase_c"/>
    <property type="match status" value="1"/>
</dbReference>
<evidence type="ECO:0000256" key="11">
    <source>
        <dbReference type="ARBA" id="ARBA00023136"/>
    </source>
</evidence>
<dbReference type="InterPro" id="IPR005467">
    <property type="entry name" value="His_kinase_dom"/>
</dbReference>
<dbReference type="STRING" id="937218.SAMN06297251_114105"/>
<evidence type="ECO:0000256" key="1">
    <source>
        <dbReference type="ARBA" id="ARBA00000085"/>
    </source>
</evidence>
<protein>
    <recommendedName>
        <fullName evidence="3">histidine kinase</fullName>
        <ecNumber evidence="3">2.7.13.3</ecNumber>
    </recommendedName>
</protein>
<keyword evidence="6" id="KW-0808">Transferase</keyword>
<evidence type="ECO:0000256" key="12">
    <source>
        <dbReference type="SAM" id="Phobius"/>
    </source>
</evidence>
<keyword evidence="10" id="KW-0902">Two-component regulatory system</keyword>
<evidence type="ECO:0000256" key="4">
    <source>
        <dbReference type="ARBA" id="ARBA00022475"/>
    </source>
</evidence>
<dbReference type="EMBL" id="FWXR01000014">
    <property type="protein sequence ID" value="SMC96051.1"/>
    <property type="molecule type" value="Genomic_DNA"/>
</dbReference>
<feature type="transmembrane region" description="Helical" evidence="12">
    <location>
        <begin position="169"/>
        <end position="188"/>
    </location>
</feature>
<dbReference type="EC" id="2.7.13.3" evidence="3"/>
<gene>
    <name evidence="14" type="ORF">SAMN06297251_114105</name>
</gene>
<evidence type="ECO:0000256" key="8">
    <source>
        <dbReference type="ARBA" id="ARBA00022777"/>
    </source>
</evidence>
<comment type="subcellular location">
    <subcellularLocation>
        <location evidence="2">Cell membrane</location>
        <topology evidence="2">Multi-pass membrane protein</topology>
    </subcellularLocation>
</comment>
<keyword evidence="9 12" id="KW-1133">Transmembrane helix</keyword>
<dbReference type="InterPro" id="IPR036097">
    <property type="entry name" value="HisK_dim/P_sf"/>
</dbReference>
<dbReference type="InterPro" id="IPR003594">
    <property type="entry name" value="HATPase_dom"/>
</dbReference>
<dbReference type="RefSeq" id="WP_084411208.1">
    <property type="nucleotide sequence ID" value="NZ_FWXR01000014.1"/>
</dbReference>
<feature type="transmembrane region" description="Helical" evidence="12">
    <location>
        <begin position="226"/>
        <end position="244"/>
    </location>
</feature>
<dbReference type="PANTHER" id="PTHR44936">
    <property type="entry name" value="SENSOR PROTEIN CREC"/>
    <property type="match status" value="1"/>
</dbReference>
<dbReference type="AlphaFoldDB" id="A0A1W2DF11"/>
<sequence>MTGSPASSPTRFGNTRTLLFAALYAGLAAVCYSTALIQPNTATVWVPSGFACGLLIAEGIERWRAVALGSLAFNLAINLEAVPDFGFAPAILVAIAVALGNIGESVSTAYFARRCARGVHFAEKLATTVIFTLVIAPLTPLISVFLGVFASRIAGFPSSGTLSEVSLTWYIANYVGIIVFTGLTIKALKSVRQWPRLVRVGEALLLAICLGFAGQSLGGYFGNGWIFDWVQSYMIVPLLLWACFRFGATGGLFSLAFITVIAVFGTLRGFSAFPAPSPWRALIDLQIFLGMLSVTTLTLSAALHEIAAFRATLEERVRDRTAEIEGYMREREIFTTLVAHDLQSPLYGIRNAIRATRDDIDHHRIDQNELKQTLIVMDETCTALADRAKSLIAAADPHAAPAPRDLWGIVREIASLQGVQLGENARLRYQGPADLDIPNAADIELILATLIDNALCYSPEPTPVTVTAAVTDREISVSVADLGAGVPAEISAKLFYSAVRSGGANGGRAGIGLFLAAEKARRLNIKLGYGPNAPRGSVFTMRVPV</sequence>
<evidence type="ECO:0000259" key="13">
    <source>
        <dbReference type="PROSITE" id="PS50109"/>
    </source>
</evidence>
<feature type="transmembrane region" description="Helical" evidence="12">
    <location>
        <begin position="87"/>
        <end position="113"/>
    </location>
</feature>
<feature type="transmembrane region" description="Helical" evidence="12">
    <location>
        <begin position="285"/>
        <end position="303"/>
    </location>
</feature>
<keyword evidence="8 14" id="KW-0418">Kinase</keyword>
<dbReference type="InterPro" id="IPR050980">
    <property type="entry name" value="2C_sensor_his_kinase"/>
</dbReference>
<feature type="transmembrane region" description="Helical" evidence="12">
    <location>
        <begin position="200"/>
        <end position="220"/>
    </location>
</feature>
<evidence type="ECO:0000256" key="3">
    <source>
        <dbReference type="ARBA" id="ARBA00012438"/>
    </source>
</evidence>
<evidence type="ECO:0000256" key="7">
    <source>
        <dbReference type="ARBA" id="ARBA00022692"/>
    </source>
</evidence>
<dbReference type="Pfam" id="PF05231">
    <property type="entry name" value="MASE1"/>
    <property type="match status" value="1"/>
</dbReference>
<keyword evidence="7 12" id="KW-0812">Transmembrane</keyword>
<dbReference type="SUPFAM" id="SSF47384">
    <property type="entry name" value="Homodimeric domain of signal transducing histidine kinase"/>
    <property type="match status" value="1"/>
</dbReference>
<feature type="domain" description="Histidine kinase" evidence="13">
    <location>
        <begin position="337"/>
        <end position="545"/>
    </location>
</feature>
<keyword evidence="4" id="KW-1003">Cell membrane</keyword>
<evidence type="ECO:0000256" key="6">
    <source>
        <dbReference type="ARBA" id="ARBA00022679"/>
    </source>
</evidence>
<proteinExistence type="predicted"/>
<dbReference type="Gene3D" id="3.30.565.10">
    <property type="entry name" value="Histidine kinase-like ATPase, C-terminal domain"/>
    <property type="match status" value="1"/>
</dbReference>
<keyword evidence="5" id="KW-0597">Phosphoprotein</keyword>
<evidence type="ECO:0000313" key="15">
    <source>
        <dbReference type="Proteomes" id="UP000192656"/>
    </source>
</evidence>
<evidence type="ECO:0000313" key="14">
    <source>
        <dbReference type="EMBL" id="SMC96051.1"/>
    </source>
</evidence>
<dbReference type="PROSITE" id="PS50109">
    <property type="entry name" value="HIS_KIN"/>
    <property type="match status" value="1"/>
</dbReference>
<keyword evidence="15" id="KW-1185">Reference proteome</keyword>
<dbReference type="SUPFAM" id="SSF55874">
    <property type="entry name" value="ATPase domain of HSP90 chaperone/DNA topoisomerase II/histidine kinase"/>
    <property type="match status" value="1"/>
</dbReference>
<dbReference type="Proteomes" id="UP000192656">
    <property type="component" value="Unassembled WGS sequence"/>
</dbReference>
<dbReference type="GO" id="GO:0005886">
    <property type="term" value="C:plasma membrane"/>
    <property type="evidence" value="ECO:0007669"/>
    <property type="project" value="UniProtKB-SubCell"/>
</dbReference>
<evidence type="ECO:0000256" key="5">
    <source>
        <dbReference type="ARBA" id="ARBA00022553"/>
    </source>
</evidence>
<dbReference type="GO" id="GO:0000155">
    <property type="term" value="F:phosphorelay sensor kinase activity"/>
    <property type="evidence" value="ECO:0007669"/>
    <property type="project" value="InterPro"/>
</dbReference>
<reference evidence="14 15" key="1">
    <citation type="submission" date="2017-04" db="EMBL/GenBank/DDBJ databases">
        <authorList>
            <person name="Afonso C.L."/>
            <person name="Miller P.J."/>
            <person name="Scott M.A."/>
            <person name="Spackman E."/>
            <person name="Goraichik I."/>
            <person name="Dimitrov K.M."/>
            <person name="Suarez D.L."/>
            <person name="Swayne D.E."/>
        </authorList>
    </citation>
    <scope>NUCLEOTIDE SEQUENCE [LARGE SCALE GENOMIC DNA]</scope>
    <source>
        <strain evidence="14 15">CGMCC 1.10972</strain>
    </source>
</reference>
<dbReference type="InterPro" id="IPR007895">
    <property type="entry name" value="MASE1"/>
</dbReference>
<dbReference type="Pfam" id="PF02518">
    <property type="entry name" value="HATPase_c"/>
    <property type="match status" value="1"/>
</dbReference>
<dbReference type="OrthoDB" id="9806130at2"/>
<dbReference type="PANTHER" id="PTHR44936:SF9">
    <property type="entry name" value="SENSOR PROTEIN CREC"/>
    <property type="match status" value="1"/>
</dbReference>
<name>A0A1W2DF11_9HYPH</name>